<evidence type="ECO:0000313" key="1">
    <source>
        <dbReference type="EMBL" id="CAF4364530.1"/>
    </source>
</evidence>
<dbReference type="Gene3D" id="3.90.1300.10">
    <property type="entry name" value="Amidase signature (AS) domain"/>
    <property type="match status" value="1"/>
</dbReference>
<dbReference type="AlphaFoldDB" id="A0A8S2XHA4"/>
<dbReference type="EMBL" id="CAJOBH010237330">
    <property type="protein sequence ID" value="CAF5096019.1"/>
    <property type="molecule type" value="Genomic_DNA"/>
</dbReference>
<evidence type="ECO:0008006" key="6">
    <source>
        <dbReference type="Google" id="ProtNLM"/>
    </source>
</evidence>
<name>A0A8S2XHA4_9BILA</name>
<organism evidence="3 5">
    <name type="scientific">Rotaria magnacalcarata</name>
    <dbReference type="NCBI Taxonomy" id="392030"/>
    <lineage>
        <taxon>Eukaryota</taxon>
        <taxon>Metazoa</taxon>
        <taxon>Spiralia</taxon>
        <taxon>Gnathifera</taxon>
        <taxon>Rotifera</taxon>
        <taxon>Eurotatoria</taxon>
        <taxon>Bdelloidea</taxon>
        <taxon>Philodinida</taxon>
        <taxon>Philodinidae</taxon>
        <taxon>Rotaria</taxon>
    </lineage>
</organism>
<accession>A0A8S2XHA4</accession>
<evidence type="ECO:0000313" key="3">
    <source>
        <dbReference type="EMBL" id="CAF4495025.1"/>
    </source>
</evidence>
<evidence type="ECO:0000313" key="2">
    <source>
        <dbReference type="EMBL" id="CAF4494804.1"/>
    </source>
</evidence>
<dbReference type="Proteomes" id="UP000681720">
    <property type="component" value="Unassembled WGS sequence"/>
</dbReference>
<dbReference type="Proteomes" id="UP000681967">
    <property type="component" value="Unassembled WGS sequence"/>
</dbReference>
<protein>
    <recommendedName>
        <fullName evidence="6">Fatty acid amide hydrolase</fullName>
    </recommendedName>
</protein>
<reference evidence="3" key="1">
    <citation type="submission" date="2021-02" db="EMBL/GenBank/DDBJ databases">
        <authorList>
            <person name="Nowell W R."/>
        </authorList>
    </citation>
    <scope>NUCLEOTIDE SEQUENCE</scope>
</reference>
<evidence type="ECO:0000313" key="5">
    <source>
        <dbReference type="Proteomes" id="UP000681720"/>
    </source>
</evidence>
<feature type="non-terminal residue" evidence="3">
    <location>
        <position position="1"/>
    </location>
</feature>
<dbReference type="EMBL" id="CAJOBH010047927">
    <property type="protein sequence ID" value="CAF4364530.1"/>
    <property type="molecule type" value="Genomic_DNA"/>
</dbReference>
<gene>
    <name evidence="1" type="ORF">BYL167_LOCUS30052</name>
    <name evidence="4" type="ORF">BYL167_LOCUS63768</name>
    <name evidence="2" type="ORF">GIL414_LOCUS34436</name>
    <name evidence="3" type="ORF">GIL414_LOCUS34445</name>
</gene>
<comment type="caution">
    <text evidence="3">The sequence shown here is derived from an EMBL/GenBank/DDBJ whole genome shotgun (WGS) entry which is preliminary data.</text>
</comment>
<sequence>QSAGLPIGVQLIGWPNDDERVLGVMKELETTIGNRSSPIPNLANNIDIYAD</sequence>
<dbReference type="EMBL" id="CAJOBJ010079532">
    <property type="protein sequence ID" value="CAF4494804.1"/>
    <property type="molecule type" value="Genomic_DNA"/>
</dbReference>
<dbReference type="SUPFAM" id="SSF75304">
    <property type="entry name" value="Amidase signature (AS) enzymes"/>
    <property type="match status" value="1"/>
</dbReference>
<proteinExistence type="predicted"/>
<evidence type="ECO:0000313" key="4">
    <source>
        <dbReference type="EMBL" id="CAF5096019.1"/>
    </source>
</evidence>
<dbReference type="InterPro" id="IPR036928">
    <property type="entry name" value="AS_sf"/>
</dbReference>
<dbReference type="EMBL" id="CAJOBJ010079584">
    <property type="protein sequence ID" value="CAF4495025.1"/>
    <property type="molecule type" value="Genomic_DNA"/>
</dbReference>